<feature type="binding site" evidence="8">
    <location>
        <position position="316"/>
    </location>
    <ligand>
        <name>Fe cation</name>
        <dbReference type="ChEBI" id="CHEBI:24875"/>
    </ligand>
</feature>
<dbReference type="GO" id="GO:0005737">
    <property type="term" value="C:cytoplasm"/>
    <property type="evidence" value="ECO:0007669"/>
    <property type="project" value="UniProtKB-SubCell"/>
</dbReference>
<evidence type="ECO:0000313" key="10">
    <source>
        <dbReference type="EMBL" id="RYC04611.1"/>
    </source>
</evidence>
<reference evidence="10 11" key="1">
    <citation type="submission" date="2019-01" db="EMBL/GenBank/DDBJ databases">
        <authorList>
            <person name="Deng T."/>
        </authorList>
    </citation>
    <scope>NUCLEOTIDE SEQUENCE [LARGE SCALE GENOMIC DNA]</scope>
    <source>
        <strain evidence="10 11">F8825</strain>
    </source>
</reference>
<feature type="binding site" evidence="8">
    <location>
        <position position="174"/>
    </location>
    <ligand>
        <name>substrate</name>
    </ligand>
</feature>
<dbReference type="PANTHER" id="PTHR11735">
    <property type="entry name" value="TRNA N6-ADENOSINE THREONYLCARBAMOYLTRANSFERASE"/>
    <property type="match status" value="1"/>
</dbReference>
<organism evidence="10 11">
    <name type="scientific">Ciceribacter ferrooxidans</name>
    <dbReference type="NCBI Taxonomy" id="2509717"/>
    <lineage>
        <taxon>Bacteria</taxon>
        <taxon>Pseudomonadati</taxon>
        <taxon>Pseudomonadota</taxon>
        <taxon>Alphaproteobacteria</taxon>
        <taxon>Hyphomicrobiales</taxon>
        <taxon>Rhizobiaceae</taxon>
        <taxon>Ciceribacter</taxon>
    </lineage>
</organism>
<feature type="binding site" evidence="8">
    <location>
        <position position="119"/>
    </location>
    <ligand>
        <name>Fe cation</name>
        <dbReference type="ChEBI" id="CHEBI:24875"/>
    </ligand>
</feature>
<comment type="catalytic activity">
    <reaction evidence="7 8">
        <text>L-threonylcarbamoyladenylate + adenosine(37) in tRNA = N(6)-L-threonylcarbamoyladenosine(37) in tRNA + AMP + H(+)</text>
        <dbReference type="Rhea" id="RHEA:37059"/>
        <dbReference type="Rhea" id="RHEA-COMP:10162"/>
        <dbReference type="Rhea" id="RHEA-COMP:10163"/>
        <dbReference type="ChEBI" id="CHEBI:15378"/>
        <dbReference type="ChEBI" id="CHEBI:73682"/>
        <dbReference type="ChEBI" id="CHEBI:74411"/>
        <dbReference type="ChEBI" id="CHEBI:74418"/>
        <dbReference type="ChEBI" id="CHEBI:456215"/>
        <dbReference type="EC" id="2.3.1.234"/>
    </reaction>
</comment>
<evidence type="ECO:0000256" key="3">
    <source>
        <dbReference type="ARBA" id="ARBA00022694"/>
    </source>
</evidence>
<dbReference type="InterPro" id="IPR022450">
    <property type="entry name" value="TsaD"/>
</dbReference>
<evidence type="ECO:0000313" key="11">
    <source>
        <dbReference type="Proteomes" id="UP000291088"/>
    </source>
</evidence>
<dbReference type="RefSeq" id="WP_129333909.1">
    <property type="nucleotide sequence ID" value="NZ_SDVB01000311.1"/>
</dbReference>
<dbReference type="EC" id="2.3.1.234" evidence="8"/>
<dbReference type="NCBIfam" id="TIGR00329">
    <property type="entry name" value="gcp_kae1"/>
    <property type="match status" value="1"/>
</dbReference>
<evidence type="ECO:0000256" key="7">
    <source>
        <dbReference type="ARBA" id="ARBA00048117"/>
    </source>
</evidence>
<dbReference type="FunFam" id="3.30.420.40:FF:000040">
    <property type="entry name" value="tRNA N6-adenosine threonylcarbamoyltransferase"/>
    <property type="match status" value="1"/>
</dbReference>
<protein>
    <recommendedName>
        <fullName evidence="8">tRNA N6-adenosine threonylcarbamoyltransferase</fullName>
        <ecNumber evidence="8">2.3.1.234</ecNumber>
    </recommendedName>
    <alternativeName>
        <fullName evidence="8">N6-L-threonylcarbamoyladenine synthase</fullName>
        <shortName evidence="8">t(6)A synthase</shortName>
    </alternativeName>
    <alternativeName>
        <fullName evidence="8">t(6)A37 threonylcarbamoyladenosine biosynthesis protein TsaD</fullName>
    </alternativeName>
    <alternativeName>
        <fullName evidence="8">tRNA threonylcarbamoyladenosine biosynthesis protein TsaD</fullName>
    </alternativeName>
</protein>
<evidence type="ECO:0000256" key="5">
    <source>
        <dbReference type="ARBA" id="ARBA00023004"/>
    </source>
</evidence>
<keyword evidence="2 8" id="KW-0808">Transferase</keyword>
<comment type="cofactor">
    <cofactor evidence="8">
        <name>Fe(2+)</name>
        <dbReference type="ChEBI" id="CHEBI:29033"/>
    </cofactor>
    <text evidence="8">Binds 1 Fe(2+) ion per subunit.</text>
</comment>
<dbReference type="InterPro" id="IPR017861">
    <property type="entry name" value="KAE1/TsaD"/>
</dbReference>
<dbReference type="InterPro" id="IPR043129">
    <property type="entry name" value="ATPase_NBD"/>
</dbReference>
<evidence type="ECO:0000256" key="6">
    <source>
        <dbReference type="ARBA" id="ARBA00023315"/>
    </source>
</evidence>
<feature type="binding site" evidence="8">
    <location>
        <position position="123"/>
    </location>
    <ligand>
        <name>Fe cation</name>
        <dbReference type="ChEBI" id="CHEBI:24875"/>
    </ligand>
</feature>
<dbReference type="InterPro" id="IPR000905">
    <property type="entry name" value="Gcp-like_dom"/>
</dbReference>
<keyword evidence="5 8" id="KW-0408">Iron</keyword>
<dbReference type="Proteomes" id="UP000291088">
    <property type="component" value="Unassembled WGS sequence"/>
</dbReference>
<comment type="caution">
    <text evidence="10">The sequence shown here is derived from an EMBL/GenBank/DDBJ whole genome shotgun (WGS) entry which is preliminary data.</text>
</comment>
<evidence type="ECO:0000256" key="8">
    <source>
        <dbReference type="HAMAP-Rule" id="MF_01445"/>
    </source>
</evidence>
<dbReference type="FunFam" id="3.30.420.40:FF:000012">
    <property type="entry name" value="tRNA N6-adenosine threonylcarbamoyltransferase"/>
    <property type="match status" value="1"/>
</dbReference>
<feature type="binding site" evidence="8">
    <location>
        <position position="288"/>
    </location>
    <ligand>
        <name>substrate</name>
    </ligand>
</feature>
<feature type="binding site" evidence="8">
    <location>
        <begin position="141"/>
        <end position="145"/>
    </location>
    <ligand>
        <name>substrate</name>
    </ligand>
</feature>
<gene>
    <name evidence="8 10" type="primary">tsaD</name>
    <name evidence="10" type="ORF">EUU22_20850</name>
</gene>
<dbReference type="EMBL" id="SDVB01000311">
    <property type="protein sequence ID" value="RYC04611.1"/>
    <property type="molecule type" value="Genomic_DNA"/>
</dbReference>
<evidence type="ECO:0000256" key="1">
    <source>
        <dbReference type="ARBA" id="ARBA00022490"/>
    </source>
</evidence>
<sequence length="365" mass="38655">MGSFLRILGIETSCDETAASIVLRHDDGRGEIAADVVLSQLDEHSAYGGVVPEIAARAHVEALDTLIDEALARTSTSLGDIDAVAATAGPGLIGGLIVGLMTGKAIARALSKPLYAINHLEGHALTARLTDGLSFPYLMLLVSGGHTQLVLVRAVGRYERWGTTIDDALGEAFDKTAKLLGLPYPGGPAVERAAAAGDPKRFDFPRPLVGERRLDFSFSGLKTAVRQAAETIAPVTEQDISDICASFQRAISRTLDDRIGRGLARFSAEFPALGHPPALVVAGGVAANLELRRTLQTLCDRHGFRFVAPPLRLCTDNAAMIAWAGLERMAAGFAADPLDVQPRSRWPLDSSAEVRIGHGKRGAKA</sequence>
<keyword evidence="11" id="KW-1185">Reference proteome</keyword>
<evidence type="ECO:0000259" key="9">
    <source>
        <dbReference type="Pfam" id="PF00814"/>
    </source>
</evidence>
<dbReference type="GO" id="GO:0005506">
    <property type="term" value="F:iron ion binding"/>
    <property type="evidence" value="ECO:0007669"/>
    <property type="project" value="UniProtKB-UniRule"/>
</dbReference>
<keyword evidence="4 8" id="KW-0479">Metal-binding</keyword>
<accession>A0A4Q2SI86</accession>
<dbReference type="PRINTS" id="PR00789">
    <property type="entry name" value="OSIALOPTASE"/>
</dbReference>
<feature type="binding site" evidence="8">
    <location>
        <position position="191"/>
    </location>
    <ligand>
        <name>substrate</name>
    </ligand>
</feature>
<feature type="domain" description="Gcp-like" evidence="9">
    <location>
        <begin position="31"/>
        <end position="323"/>
    </location>
</feature>
<evidence type="ECO:0000256" key="2">
    <source>
        <dbReference type="ARBA" id="ARBA00022679"/>
    </source>
</evidence>
<dbReference type="NCBIfam" id="TIGR03723">
    <property type="entry name" value="T6A_TsaD_YgjD"/>
    <property type="match status" value="1"/>
</dbReference>
<dbReference type="PANTHER" id="PTHR11735:SF6">
    <property type="entry name" value="TRNA N6-ADENOSINE THREONYLCARBAMOYLTRANSFERASE, MITOCHONDRIAL"/>
    <property type="match status" value="1"/>
</dbReference>
<name>A0A4Q2SI86_9HYPH</name>
<dbReference type="GO" id="GO:0002949">
    <property type="term" value="P:tRNA threonylcarbamoyladenosine modification"/>
    <property type="evidence" value="ECO:0007669"/>
    <property type="project" value="UniProtKB-UniRule"/>
</dbReference>
<evidence type="ECO:0000256" key="4">
    <source>
        <dbReference type="ARBA" id="ARBA00022723"/>
    </source>
</evidence>
<feature type="binding site" evidence="8">
    <location>
        <position position="187"/>
    </location>
    <ligand>
        <name>substrate</name>
    </ligand>
</feature>
<dbReference type="GO" id="GO:0061711">
    <property type="term" value="F:tRNA N(6)-L-threonylcarbamoyladenine synthase activity"/>
    <property type="evidence" value="ECO:0007669"/>
    <property type="project" value="UniProtKB-EC"/>
</dbReference>
<comment type="similarity">
    <text evidence="8">Belongs to the KAE1 / TsaD family.</text>
</comment>
<dbReference type="AlphaFoldDB" id="A0A4Q2SI86"/>
<dbReference type="HAMAP" id="MF_01445">
    <property type="entry name" value="TsaD"/>
    <property type="match status" value="1"/>
</dbReference>
<dbReference type="Pfam" id="PF00814">
    <property type="entry name" value="TsaD"/>
    <property type="match status" value="1"/>
</dbReference>
<comment type="function">
    <text evidence="8">Required for the formation of a threonylcarbamoyl group on adenosine at position 37 (t(6)A37) in tRNAs that read codons beginning with adenine. Is involved in the transfer of the threonylcarbamoyl moiety of threonylcarbamoyl-AMP (TC-AMP) to the N6 group of A37, together with TsaE and TsaB. TsaD likely plays a direct catalytic role in this reaction.</text>
</comment>
<dbReference type="OrthoDB" id="9806197at2"/>
<keyword evidence="1 8" id="KW-0963">Cytoplasm</keyword>
<dbReference type="Gene3D" id="3.30.420.40">
    <property type="match status" value="2"/>
</dbReference>
<dbReference type="CDD" id="cd24133">
    <property type="entry name" value="ASKHA_NBD_TsaD_bac"/>
    <property type="match status" value="1"/>
</dbReference>
<comment type="subcellular location">
    <subcellularLocation>
        <location evidence="8">Cytoplasm</location>
    </subcellularLocation>
</comment>
<keyword evidence="3 8" id="KW-0819">tRNA processing</keyword>
<dbReference type="SUPFAM" id="SSF53067">
    <property type="entry name" value="Actin-like ATPase domain"/>
    <property type="match status" value="2"/>
</dbReference>
<proteinExistence type="inferred from homology"/>
<keyword evidence="6 8" id="KW-0012">Acyltransferase</keyword>